<feature type="chain" id="PRO_5044013973" evidence="7">
    <location>
        <begin position="17"/>
        <end position="174"/>
    </location>
</feature>
<evidence type="ECO:0000256" key="4">
    <source>
        <dbReference type="ARBA" id="ARBA00022692"/>
    </source>
</evidence>
<organism evidence="8">
    <name type="scientific">Sesamum latifolium</name>
    <dbReference type="NCBI Taxonomy" id="2727402"/>
    <lineage>
        <taxon>Eukaryota</taxon>
        <taxon>Viridiplantae</taxon>
        <taxon>Streptophyta</taxon>
        <taxon>Embryophyta</taxon>
        <taxon>Tracheophyta</taxon>
        <taxon>Spermatophyta</taxon>
        <taxon>Magnoliopsida</taxon>
        <taxon>eudicotyledons</taxon>
        <taxon>Gunneridae</taxon>
        <taxon>Pentapetalae</taxon>
        <taxon>asterids</taxon>
        <taxon>lamiids</taxon>
        <taxon>Lamiales</taxon>
        <taxon>Pedaliaceae</taxon>
        <taxon>Sesamum</taxon>
    </lineage>
</organism>
<keyword evidence="6" id="KW-0472">Membrane</keyword>
<reference evidence="8" key="2">
    <citation type="journal article" date="2024" name="Plant">
        <title>Genomic evolution and insights into agronomic trait innovations of Sesamum species.</title>
        <authorList>
            <person name="Miao H."/>
            <person name="Wang L."/>
            <person name="Qu L."/>
            <person name="Liu H."/>
            <person name="Sun Y."/>
            <person name="Le M."/>
            <person name="Wang Q."/>
            <person name="Wei S."/>
            <person name="Zheng Y."/>
            <person name="Lin W."/>
            <person name="Duan Y."/>
            <person name="Cao H."/>
            <person name="Xiong S."/>
            <person name="Wang X."/>
            <person name="Wei L."/>
            <person name="Li C."/>
            <person name="Ma Q."/>
            <person name="Ju M."/>
            <person name="Zhao R."/>
            <person name="Li G."/>
            <person name="Mu C."/>
            <person name="Tian Q."/>
            <person name="Mei H."/>
            <person name="Zhang T."/>
            <person name="Gao T."/>
            <person name="Zhang H."/>
        </authorList>
    </citation>
    <scope>NUCLEOTIDE SEQUENCE</scope>
    <source>
        <strain evidence="8">KEN1</strain>
    </source>
</reference>
<keyword evidence="5" id="KW-1133">Transmembrane helix</keyword>
<evidence type="ECO:0000256" key="2">
    <source>
        <dbReference type="ARBA" id="ARBA00006690"/>
    </source>
</evidence>
<name>A0AAW2VTP6_9LAMI</name>
<keyword evidence="7" id="KW-0732">Signal</keyword>
<gene>
    <name evidence="8" type="ORF">Slati_2599500</name>
</gene>
<dbReference type="AlphaFoldDB" id="A0AAW2VTP6"/>
<dbReference type="InterPro" id="IPR013936">
    <property type="entry name" value="CRT-like"/>
</dbReference>
<protein>
    <submittedName>
        <fullName evidence="8">Protein CLT2, chloroplastic</fullName>
    </submittedName>
</protein>
<evidence type="ECO:0000256" key="3">
    <source>
        <dbReference type="ARBA" id="ARBA00022448"/>
    </source>
</evidence>
<comment type="similarity">
    <text evidence="2">Belongs to the CRT-like transporter family.</text>
</comment>
<evidence type="ECO:0000313" key="8">
    <source>
        <dbReference type="EMBL" id="KAL0432652.1"/>
    </source>
</evidence>
<keyword evidence="3" id="KW-0813">Transport</keyword>
<feature type="non-terminal residue" evidence="8">
    <location>
        <position position="1"/>
    </location>
</feature>
<dbReference type="PANTHER" id="PTHR31326">
    <property type="entry name" value="PROTEIN CLT2, CHLOROPLASTIC"/>
    <property type="match status" value="1"/>
</dbReference>
<dbReference type="PANTHER" id="PTHR31326:SF1">
    <property type="entry name" value="PROTEIN CLT2, CHLOROPLASTIC"/>
    <property type="match status" value="1"/>
</dbReference>
<reference evidence="8" key="1">
    <citation type="submission" date="2020-06" db="EMBL/GenBank/DDBJ databases">
        <authorList>
            <person name="Li T."/>
            <person name="Hu X."/>
            <person name="Zhang T."/>
            <person name="Song X."/>
            <person name="Zhang H."/>
            <person name="Dai N."/>
            <person name="Sheng W."/>
            <person name="Hou X."/>
            <person name="Wei L."/>
        </authorList>
    </citation>
    <scope>NUCLEOTIDE SEQUENCE</scope>
    <source>
        <strain evidence="8">KEN1</strain>
        <tissue evidence="8">Leaf</tissue>
    </source>
</reference>
<evidence type="ECO:0000256" key="7">
    <source>
        <dbReference type="SAM" id="SignalP"/>
    </source>
</evidence>
<sequence length="174" mass="18742">ALFVLLLLPILSNLKGVPLSGVPSYFKSGAACFLNVGTNTTGCDGAPLLPILYIISNLLFKISNLNLLKVSNAIVASLAVRSSVIIFLVCSPNCNVSSFPSTAIPPQRCKLEPIFPPGLCDSCAGTHPIQHALALEAGMLMICDTHMPLRYMWISCKWRVCKIITIPYLVQLPS</sequence>
<evidence type="ECO:0000256" key="5">
    <source>
        <dbReference type="ARBA" id="ARBA00022989"/>
    </source>
</evidence>
<comment type="caution">
    <text evidence="8">The sequence shown here is derived from an EMBL/GenBank/DDBJ whole genome shotgun (WGS) entry which is preliminary data.</text>
</comment>
<dbReference type="GO" id="GO:0016020">
    <property type="term" value="C:membrane"/>
    <property type="evidence" value="ECO:0007669"/>
    <property type="project" value="UniProtKB-SubCell"/>
</dbReference>
<keyword evidence="4" id="KW-0812">Transmembrane</keyword>
<comment type="subcellular location">
    <subcellularLocation>
        <location evidence="1">Membrane</location>
        <topology evidence="1">Multi-pass membrane protein</topology>
    </subcellularLocation>
</comment>
<dbReference type="EMBL" id="JACGWN010000009">
    <property type="protein sequence ID" value="KAL0432652.1"/>
    <property type="molecule type" value="Genomic_DNA"/>
</dbReference>
<proteinExistence type="inferred from homology"/>
<feature type="signal peptide" evidence="7">
    <location>
        <begin position="1"/>
        <end position="16"/>
    </location>
</feature>
<evidence type="ECO:0000256" key="6">
    <source>
        <dbReference type="ARBA" id="ARBA00023136"/>
    </source>
</evidence>
<evidence type="ECO:0000256" key="1">
    <source>
        <dbReference type="ARBA" id="ARBA00004141"/>
    </source>
</evidence>
<accession>A0AAW2VTP6</accession>